<accession>A0A5Q6S352</accession>
<feature type="domain" description="HTH gntR-type" evidence="4">
    <location>
        <begin position="7"/>
        <end position="74"/>
    </location>
</feature>
<dbReference type="SMART" id="SM00895">
    <property type="entry name" value="FCD"/>
    <property type="match status" value="1"/>
</dbReference>
<evidence type="ECO:0000256" key="3">
    <source>
        <dbReference type="ARBA" id="ARBA00023163"/>
    </source>
</evidence>
<evidence type="ECO:0000313" key="5">
    <source>
        <dbReference type="EMBL" id="KAA1424641.1"/>
    </source>
</evidence>
<dbReference type="Pfam" id="PF07729">
    <property type="entry name" value="FCD"/>
    <property type="match status" value="1"/>
</dbReference>
<dbReference type="AlphaFoldDB" id="A0A5Q6S352"/>
<sequence length="218" mass="23687">MVTEPFRPLRDDVRAAIRERIVRGDYAPGTRLVERAIAGDLGVSRVPVREALHSLVREGFAVDRATRGIEVRQYDAAQIAELTEVAGALEVVLVRQIASAERPTDLEPIRAVLGEASEALDDGDHDAAVAANARFHEALVEVGHGGIVGEILDGLTERRRWLLRQHTDPAIVHREHVDLYDALAAADSERAVAIIEAHARDSVVRAVSAMEHVAEVGS</sequence>
<gene>
    <name evidence="5" type="ORF">FE697_001570</name>
</gene>
<keyword evidence="2" id="KW-0238">DNA-binding</keyword>
<dbReference type="SMART" id="SM00345">
    <property type="entry name" value="HTH_GNTR"/>
    <property type="match status" value="1"/>
</dbReference>
<dbReference type="PANTHER" id="PTHR43537">
    <property type="entry name" value="TRANSCRIPTIONAL REGULATOR, GNTR FAMILY"/>
    <property type="match status" value="1"/>
</dbReference>
<dbReference type="RefSeq" id="WP_149767630.1">
    <property type="nucleotide sequence ID" value="NZ_VDFQ02000001.1"/>
</dbReference>
<dbReference type="CDD" id="cd07377">
    <property type="entry name" value="WHTH_GntR"/>
    <property type="match status" value="1"/>
</dbReference>
<dbReference type="Pfam" id="PF00392">
    <property type="entry name" value="GntR"/>
    <property type="match status" value="1"/>
</dbReference>
<keyword evidence="1" id="KW-0805">Transcription regulation</keyword>
<dbReference type="InterPro" id="IPR036388">
    <property type="entry name" value="WH-like_DNA-bd_sf"/>
</dbReference>
<dbReference type="InterPro" id="IPR008920">
    <property type="entry name" value="TF_FadR/GntR_C"/>
</dbReference>
<reference evidence="5 6" key="1">
    <citation type="submission" date="2019-09" db="EMBL/GenBank/DDBJ databases">
        <title>Mumia zhuanghuii sp. nov. isolated from the intestinal contents of plateau pika (Ochotona curzoniae) in the Qinghai-Tibet plateau of China.</title>
        <authorList>
            <person name="Tian Z."/>
        </authorList>
    </citation>
    <scope>NUCLEOTIDE SEQUENCE [LARGE SCALE GENOMIC DNA]</scope>
    <source>
        <strain evidence="6">350</strain>
    </source>
</reference>
<proteinExistence type="predicted"/>
<dbReference type="GO" id="GO:0003700">
    <property type="term" value="F:DNA-binding transcription factor activity"/>
    <property type="evidence" value="ECO:0007669"/>
    <property type="project" value="InterPro"/>
</dbReference>
<dbReference type="Gene3D" id="1.10.10.10">
    <property type="entry name" value="Winged helix-like DNA-binding domain superfamily/Winged helix DNA-binding domain"/>
    <property type="match status" value="1"/>
</dbReference>
<dbReference type="PROSITE" id="PS50949">
    <property type="entry name" value="HTH_GNTR"/>
    <property type="match status" value="1"/>
</dbReference>
<dbReference type="Proteomes" id="UP000307768">
    <property type="component" value="Unassembled WGS sequence"/>
</dbReference>
<evidence type="ECO:0000313" key="6">
    <source>
        <dbReference type="Proteomes" id="UP000307768"/>
    </source>
</evidence>
<dbReference type="SUPFAM" id="SSF48008">
    <property type="entry name" value="GntR ligand-binding domain-like"/>
    <property type="match status" value="1"/>
</dbReference>
<protein>
    <submittedName>
        <fullName evidence="5">GntR family transcriptional regulator</fullName>
    </submittedName>
</protein>
<dbReference type="InterPro" id="IPR011711">
    <property type="entry name" value="GntR_C"/>
</dbReference>
<evidence type="ECO:0000256" key="2">
    <source>
        <dbReference type="ARBA" id="ARBA00023125"/>
    </source>
</evidence>
<keyword evidence="3" id="KW-0804">Transcription</keyword>
<comment type="caution">
    <text evidence="5">The sequence shown here is derived from an EMBL/GenBank/DDBJ whole genome shotgun (WGS) entry which is preliminary data.</text>
</comment>
<dbReference type="PANTHER" id="PTHR43537:SF45">
    <property type="entry name" value="GNTR FAMILY REGULATORY PROTEIN"/>
    <property type="match status" value="1"/>
</dbReference>
<dbReference type="InterPro" id="IPR000524">
    <property type="entry name" value="Tscrpt_reg_HTH_GntR"/>
</dbReference>
<dbReference type="InterPro" id="IPR036390">
    <property type="entry name" value="WH_DNA-bd_sf"/>
</dbReference>
<dbReference type="EMBL" id="VDFQ02000001">
    <property type="protein sequence ID" value="KAA1424641.1"/>
    <property type="molecule type" value="Genomic_DNA"/>
</dbReference>
<evidence type="ECO:0000259" key="4">
    <source>
        <dbReference type="PROSITE" id="PS50949"/>
    </source>
</evidence>
<dbReference type="OrthoDB" id="8663149at2"/>
<evidence type="ECO:0000256" key="1">
    <source>
        <dbReference type="ARBA" id="ARBA00023015"/>
    </source>
</evidence>
<organism evidence="5 6">
    <name type="scientific">Mumia zhuanghuii</name>
    <dbReference type="NCBI Taxonomy" id="2585211"/>
    <lineage>
        <taxon>Bacteria</taxon>
        <taxon>Bacillati</taxon>
        <taxon>Actinomycetota</taxon>
        <taxon>Actinomycetes</taxon>
        <taxon>Propionibacteriales</taxon>
        <taxon>Nocardioidaceae</taxon>
        <taxon>Mumia</taxon>
    </lineage>
</organism>
<dbReference type="SUPFAM" id="SSF46785">
    <property type="entry name" value="Winged helix' DNA-binding domain"/>
    <property type="match status" value="1"/>
</dbReference>
<name>A0A5Q6S352_9ACTN</name>
<dbReference type="GO" id="GO:0003677">
    <property type="term" value="F:DNA binding"/>
    <property type="evidence" value="ECO:0007669"/>
    <property type="project" value="UniProtKB-KW"/>
</dbReference>
<dbReference type="Gene3D" id="1.20.120.530">
    <property type="entry name" value="GntR ligand-binding domain-like"/>
    <property type="match status" value="1"/>
</dbReference>